<dbReference type="Pfam" id="PF10032">
    <property type="entry name" value="Pho88"/>
    <property type="match status" value="1"/>
</dbReference>
<dbReference type="EMBL" id="HBEN01005010">
    <property type="protein sequence ID" value="CAD8436338.1"/>
    <property type="molecule type" value="Transcribed_RNA"/>
</dbReference>
<feature type="region of interest" description="Disordered" evidence="1">
    <location>
        <begin position="1"/>
        <end position="23"/>
    </location>
</feature>
<feature type="compositionally biased region" description="Basic and acidic residues" evidence="1">
    <location>
        <begin position="170"/>
        <end position="181"/>
    </location>
</feature>
<reference evidence="3" key="1">
    <citation type="submission" date="2021-01" db="EMBL/GenBank/DDBJ databases">
        <authorList>
            <person name="Corre E."/>
            <person name="Pelletier E."/>
            <person name="Niang G."/>
            <person name="Scheremetjew M."/>
            <person name="Finn R."/>
            <person name="Kale V."/>
            <person name="Holt S."/>
            <person name="Cochrane G."/>
            <person name="Meng A."/>
            <person name="Brown T."/>
            <person name="Cohen L."/>
        </authorList>
    </citation>
    <scope>NUCLEOTIDE SEQUENCE</scope>
    <source>
        <strain evidence="3">CCAC1681</strain>
    </source>
</reference>
<dbReference type="InterPro" id="IPR012098">
    <property type="entry name" value="SND3_fun"/>
</dbReference>
<keyword evidence="2" id="KW-1133">Transmembrane helix</keyword>
<proteinExistence type="predicted"/>
<dbReference type="PANTHER" id="PTHR28112">
    <property type="entry name" value="SRP-INDEPENDENT TARGETING PROTEIN 3"/>
    <property type="match status" value="1"/>
</dbReference>
<keyword evidence="2" id="KW-0472">Membrane</keyword>
<gene>
    <name evidence="3" type="ORF">MSP1401_LOCUS4085</name>
</gene>
<organism evidence="3">
    <name type="scientific">Micromonas pusilla</name>
    <name type="common">Picoplanktonic green alga</name>
    <name type="synonym">Chromulina pusilla</name>
    <dbReference type="NCBI Taxonomy" id="38833"/>
    <lineage>
        <taxon>Eukaryota</taxon>
        <taxon>Viridiplantae</taxon>
        <taxon>Chlorophyta</taxon>
        <taxon>Mamiellophyceae</taxon>
        <taxon>Mamiellales</taxon>
        <taxon>Mamiellaceae</taxon>
        <taxon>Micromonas</taxon>
    </lineage>
</organism>
<accession>A0A7S0CX28</accession>
<feature type="region of interest" description="Disordered" evidence="1">
    <location>
        <begin position="170"/>
        <end position="210"/>
    </location>
</feature>
<evidence type="ECO:0000256" key="2">
    <source>
        <dbReference type="SAM" id="Phobius"/>
    </source>
</evidence>
<protein>
    <recommendedName>
        <fullName evidence="4">Inorganic phosphate transporter</fullName>
    </recommendedName>
</protein>
<name>A0A7S0CX28_MICPS</name>
<evidence type="ECO:0000313" key="3">
    <source>
        <dbReference type="EMBL" id="CAD8436338.1"/>
    </source>
</evidence>
<dbReference type="GO" id="GO:0005783">
    <property type="term" value="C:endoplasmic reticulum"/>
    <property type="evidence" value="ECO:0007669"/>
    <property type="project" value="InterPro"/>
</dbReference>
<feature type="transmembrane region" description="Helical" evidence="2">
    <location>
        <begin position="54"/>
        <end position="74"/>
    </location>
</feature>
<dbReference type="GO" id="GO:0005739">
    <property type="term" value="C:mitochondrion"/>
    <property type="evidence" value="ECO:0007669"/>
    <property type="project" value="TreeGrafter"/>
</dbReference>
<dbReference type="AlphaFoldDB" id="A0A7S0CX28"/>
<evidence type="ECO:0000256" key="1">
    <source>
        <dbReference type="SAM" id="MobiDB-lite"/>
    </source>
</evidence>
<keyword evidence="2" id="KW-0812">Transmembrane</keyword>
<dbReference type="GO" id="GO:0045047">
    <property type="term" value="P:protein targeting to ER"/>
    <property type="evidence" value="ECO:0007669"/>
    <property type="project" value="InterPro"/>
</dbReference>
<evidence type="ECO:0008006" key="4">
    <source>
        <dbReference type="Google" id="ProtNLM"/>
    </source>
</evidence>
<sequence>MTDSEEKKKKAAPPAQPEPPKLKPKMFIAPLLLLGSKKLGIDYSDPATLTNVRMAFALAMALCVSSCALMYAIVNRKKKKLTEDKVEVTSKDPMDGGKEKTETLTHFEHDVREVGKAFTNQIFGFGVVGAMHVYMKVNPPLLLQTVMLPMNLIEMPVFQCTLLGRKAEGKLARPWKPEEKPNPFSEMAKAFNPPEEGESKAAKKEGKKKK</sequence>
<dbReference type="PANTHER" id="PTHR28112:SF1">
    <property type="entry name" value="SRP-INDEPENDENT TARGETING PROTEIN 3"/>
    <property type="match status" value="1"/>
</dbReference>